<accession>A0ABW0U3E1</accession>
<dbReference type="EMBL" id="JBHSNP010000029">
    <property type="protein sequence ID" value="MFC5605074.1"/>
    <property type="molecule type" value="Genomic_DNA"/>
</dbReference>
<gene>
    <name evidence="1" type="ORF">ACFPTP_17685</name>
</gene>
<dbReference type="RefSeq" id="WP_381447556.1">
    <property type="nucleotide sequence ID" value="NZ_JBHSNP010000029.1"/>
</dbReference>
<comment type="caution">
    <text evidence="1">The sequence shown here is derived from an EMBL/GenBank/DDBJ whole genome shotgun (WGS) entry which is preliminary data.</text>
</comment>
<evidence type="ECO:0000313" key="2">
    <source>
        <dbReference type="Proteomes" id="UP001596071"/>
    </source>
</evidence>
<name>A0ABW0U3E1_9BACL</name>
<proteinExistence type="predicted"/>
<organism evidence="1 2">
    <name type="scientific">Sporosarcina koreensis</name>
    <dbReference type="NCBI Taxonomy" id="334735"/>
    <lineage>
        <taxon>Bacteria</taxon>
        <taxon>Bacillati</taxon>
        <taxon>Bacillota</taxon>
        <taxon>Bacilli</taxon>
        <taxon>Bacillales</taxon>
        <taxon>Caryophanaceae</taxon>
        <taxon>Sporosarcina</taxon>
    </lineage>
</organism>
<dbReference type="Proteomes" id="UP001596071">
    <property type="component" value="Unassembled WGS sequence"/>
</dbReference>
<protein>
    <submittedName>
        <fullName evidence="1">Uncharacterized protein</fullName>
    </submittedName>
</protein>
<keyword evidence="2" id="KW-1185">Reference proteome</keyword>
<reference evidence="2" key="1">
    <citation type="journal article" date="2019" name="Int. J. Syst. Evol. Microbiol.">
        <title>The Global Catalogue of Microorganisms (GCM) 10K type strain sequencing project: providing services to taxonomists for standard genome sequencing and annotation.</title>
        <authorList>
            <consortium name="The Broad Institute Genomics Platform"/>
            <consortium name="The Broad Institute Genome Sequencing Center for Infectious Disease"/>
            <person name="Wu L."/>
            <person name="Ma J."/>
        </authorList>
    </citation>
    <scope>NUCLEOTIDE SEQUENCE [LARGE SCALE GENOMIC DNA]</scope>
    <source>
        <strain evidence="2">KACC 11299</strain>
    </source>
</reference>
<evidence type="ECO:0000313" key="1">
    <source>
        <dbReference type="EMBL" id="MFC5605074.1"/>
    </source>
</evidence>
<sequence>MDEKFGYHHSDRVYHRLGGDYHRLAALYHHLDNVYHCSTNTRANLSLSKAFGATAAICGRNMIPRNYNRGNTPLVSTCQLAPNAFQQSTRTFDESYD</sequence>